<protein>
    <submittedName>
        <fullName evidence="11">Cytochrome P450</fullName>
    </submittedName>
</protein>
<dbReference type="GO" id="GO:0016705">
    <property type="term" value="F:oxidoreductase activity, acting on paired donors, with incorporation or reduction of molecular oxygen"/>
    <property type="evidence" value="ECO:0007669"/>
    <property type="project" value="InterPro"/>
</dbReference>
<keyword evidence="6 10" id="KW-0560">Oxidoreductase</keyword>
<dbReference type="SUPFAM" id="SSF48264">
    <property type="entry name" value="Cytochrome P450"/>
    <property type="match status" value="1"/>
</dbReference>
<comment type="caution">
    <text evidence="11">The sequence shown here is derived from an EMBL/GenBank/DDBJ whole genome shotgun (WGS) entry which is preliminary data.</text>
</comment>
<dbReference type="Gene3D" id="1.10.630.10">
    <property type="entry name" value="Cytochrome P450"/>
    <property type="match status" value="1"/>
</dbReference>
<evidence type="ECO:0000256" key="8">
    <source>
        <dbReference type="ARBA" id="ARBA00023033"/>
    </source>
</evidence>
<dbReference type="PANTHER" id="PTHR46300">
    <property type="entry name" value="P450, PUTATIVE (EUROFUNG)-RELATED-RELATED"/>
    <property type="match status" value="1"/>
</dbReference>
<dbReference type="PROSITE" id="PS00086">
    <property type="entry name" value="CYTOCHROME_P450"/>
    <property type="match status" value="1"/>
</dbReference>
<evidence type="ECO:0000256" key="1">
    <source>
        <dbReference type="ARBA" id="ARBA00001971"/>
    </source>
</evidence>
<reference evidence="11" key="1">
    <citation type="submission" date="2020-11" db="EMBL/GenBank/DDBJ databases">
        <authorList>
            <consortium name="DOE Joint Genome Institute"/>
            <person name="Ahrendt S."/>
            <person name="Riley R."/>
            <person name="Andreopoulos W."/>
            <person name="Labutti K."/>
            <person name="Pangilinan J."/>
            <person name="Ruiz-Duenas F.J."/>
            <person name="Barrasa J.M."/>
            <person name="Sanchez-Garcia M."/>
            <person name="Camarero S."/>
            <person name="Miyauchi S."/>
            <person name="Serrano A."/>
            <person name="Linde D."/>
            <person name="Babiker R."/>
            <person name="Drula E."/>
            <person name="Ayuso-Fernandez I."/>
            <person name="Pacheco R."/>
            <person name="Padilla G."/>
            <person name="Ferreira P."/>
            <person name="Barriuso J."/>
            <person name="Kellner H."/>
            <person name="Castanera R."/>
            <person name="Alfaro M."/>
            <person name="Ramirez L."/>
            <person name="Pisabarro A.G."/>
            <person name="Kuo A."/>
            <person name="Tritt A."/>
            <person name="Lipzen A."/>
            <person name="He G."/>
            <person name="Yan M."/>
            <person name="Ng V."/>
            <person name="Cullen D."/>
            <person name="Martin F."/>
            <person name="Rosso M.-N."/>
            <person name="Henrissat B."/>
            <person name="Hibbett D."/>
            <person name="Martinez A.T."/>
            <person name="Grigoriev I.V."/>
        </authorList>
    </citation>
    <scope>NUCLEOTIDE SEQUENCE</scope>
    <source>
        <strain evidence="11">AH 40177</strain>
    </source>
</reference>
<dbReference type="InterPro" id="IPR036396">
    <property type="entry name" value="Cyt_P450_sf"/>
</dbReference>
<dbReference type="InterPro" id="IPR002401">
    <property type="entry name" value="Cyt_P450_E_grp-I"/>
</dbReference>
<keyword evidence="4 9" id="KW-0349">Heme</keyword>
<keyword evidence="7 9" id="KW-0408">Iron</keyword>
<keyword evidence="5 9" id="KW-0479">Metal-binding</keyword>
<evidence type="ECO:0000256" key="2">
    <source>
        <dbReference type="ARBA" id="ARBA00005179"/>
    </source>
</evidence>
<dbReference type="InterPro" id="IPR050364">
    <property type="entry name" value="Cytochrome_P450_fung"/>
</dbReference>
<gene>
    <name evidence="11" type="ORF">BDP27DRAFT_1454059</name>
</gene>
<keyword evidence="12" id="KW-1185">Reference proteome</keyword>
<dbReference type="Pfam" id="PF00067">
    <property type="entry name" value="p450"/>
    <property type="match status" value="1"/>
</dbReference>
<dbReference type="OrthoDB" id="2789670at2759"/>
<comment type="similarity">
    <text evidence="3 10">Belongs to the cytochrome P450 family.</text>
</comment>
<dbReference type="AlphaFoldDB" id="A0A9P5TX65"/>
<evidence type="ECO:0000256" key="3">
    <source>
        <dbReference type="ARBA" id="ARBA00010617"/>
    </source>
</evidence>
<keyword evidence="8 10" id="KW-0503">Monooxygenase</keyword>
<comment type="pathway">
    <text evidence="2">Secondary metabolite biosynthesis.</text>
</comment>
<evidence type="ECO:0000256" key="7">
    <source>
        <dbReference type="ARBA" id="ARBA00023004"/>
    </source>
</evidence>
<organism evidence="11 12">
    <name type="scientific">Rhodocollybia butyracea</name>
    <dbReference type="NCBI Taxonomy" id="206335"/>
    <lineage>
        <taxon>Eukaryota</taxon>
        <taxon>Fungi</taxon>
        <taxon>Dikarya</taxon>
        <taxon>Basidiomycota</taxon>
        <taxon>Agaricomycotina</taxon>
        <taxon>Agaricomycetes</taxon>
        <taxon>Agaricomycetidae</taxon>
        <taxon>Agaricales</taxon>
        <taxon>Marasmiineae</taxon>
        <taxon>Omphalotaceae</taxon>
        <taxon>Rhodocollybia</taxon>
    </lineage>
</organism>
<dbReference type="EMBL" id="JADNRY010000379">
    <property type="protein sequence ID" value="KAF9058456.1"/>
    <property type="molecule type" value="Genomic_DNA"/>
</dbReference>
<accession>A0A9P5TX65</accession>
<dbReference type="InterPro" id="IPR017972">
    <property type="entry name" value="Cyt_P450_CS"/>
</dbReference>
<evidence type="ECO:0000313" key="11">
    <source>
        <dbReference type="EMBL" id="KAF9058456.1"/>
    </source>
</evidence>
<proteinExistence type="inferred from homology"/>
<dbReference type="PANTHER" id="PTHR46300:SF7">
    <property type="entry name" value="P450, PUTATIVE (EUROFUNG)-RELATED"/>
    <property type="match status" value="1"/>
</dbReference>
<comment type="cofactor">
    <cofactor evidence="1 9">
        <name>heme</name>
        <dbReference type="ChEBI" id="CHEBI:30413"/>
    </cofactor>
</comment>
<name>A0A9P5TX65_9AGAR</name>
<evidence type="ECO:0000256" key="6">
    <source>
        <dbReference type="ARBA" id="ARBA00023002"/>
    </source>
</evidence>
<dbReference type="GO" id="GO:0020037">
    <property type="term" value="F:heme binding"/>
    <property type="evidence" value="ECO:0007669"/>
    <property type="project" value="InterPro"/>
</dbReference>
<evidence type="ECO:0000256" key="10">
    <source>
        <dbReference type="RuleBase" id="RU000461"/>
    </source>
</evidence>
<evidence type="ECO:0000313" key="12">
    <source>
        <dbReference type="Proteomes" id="UP000772434"/>
    </source>
</evidence>
<dbReference type="Proteomes" id="UP000772434">
    <property type="component" value="Unassembled WGS sequence"/>
</dbReference>
<feature type="binding site" description="axial binding residue" evidence="9">
    <location>
        <position position="468"/>
    </location>
    <ligand>
        <name>heme</name>
        <dbReference type="ChEBI" id="CHEBI:30413"/>
    </ligand>
    <ligandPart>
        <name>Fe</name>
        <dbReference type="ChEBI" id="CHEBI:18248"/>
    </ligandPart>
</feature>
<dbReference type="GO" id="GO:0004497">
    <property type="term" value="F:monooxygenase activity"/>
    <property type="evidence" value="ECO:0007669"/>
    <property type="project" value="UniProtKB-KW"/>
</dbReference>
<sequence>MFPFVISLYSLCPESSMRILAFPLVLCFISFIVSKLLLTTKLPPEARKLQRNNNQMLSDQPWKRYQAWSRTLGPIFSMRPTIHLGSHFGWLAWILPAPDPTIILDGLNTITDLFQKQGENFSDRPRWPMAELLGRTENVGFTYYGGRLKRARALLQSEFGSHKRSQWAPSIEQAVQQLVDYWKVPEQCSGDEARRCLRRTLESLMFRLTYGFEPSADVLELIKEVNNQTGAAFQPGRWAVNSFPLLSHIPYWVPGAEFQRWAMTAKALFMKMVREPYEKTKVNHLDNSDISCFVVNHLRDMQWNGSVNSEPDERLIMSTAGSIFTAGVDTTIAAVETILVLLSRHPHDQQFALEEIVKTLSDERLTLEPTTGFIRLAEVENLPYVMSIIKEALRFNPPVPVLTHSPLKDSVYKGWQIPRGSWVLANIWSLFHTSSLYPSPNRFHPKRHYSSDALDPLKFAFGMGRRVCPGIHLAMAFTTLLVAQTIMTFSIEPVSLLADSAGHEEKDLSEIKFTTGLTSHPKVFSCKLVPRVAALAT</sequence>
<dbReference type="InterPro" id="IPR001128">
    <property type="entry name" value="Cyt_P450"/>
</dbReference>
<evidence type="ECO:0000256" key="5">
    <source>
        <dbReference type="ARBA" id="ARBA00022723"/>
    </source>
</evidence>
<dbReference type="GO" id="GO:0005506">
    <property type="term" value="F:iron ion binding"/>
    <property type="evidence" value="ECO:0007669"/>
    <property type="project" value="InterPro"/>
</dbReference>
<dbReference type="PRINTS" id="PR00463">
    <property type="entry name" value="EP450I"/>
</dbReference>
<dbReference type="PRINTS" id="PR00385">
    <property type="entry name" value="P450"/>
</dbReference>
<evidence type="ECO:0000256" key="4">
    <source>
        <dbReference type="ARBA" id="ARBA00022617"/>
    </source>
</evidence>
<evidence type="ECO:0000256" key="9">
    <source>
        <dbReference type="PIRSR" id="PIRSR602401-1"/>
    </source>
</evidence>